<dbReference type="Gene3D" id="1.20.144.10">
    <property type="entry name" value="Phosphatidic acid phosphatase type 2/haloperoxidase"/>
    <property type="match status" value="1"/>
</dbReference>
<feature type="transmembrane region" description="Helical" evidence="7">
    <location>
        <begin position="32"/>
        <end position="51"/>
    </location>
</feature>
<dbReference type="InterPro" id="IPR000326">
    <property type="entry name" value="PAP2/HPO"/>
</dbReference>
<keyword evidence="2" id="KW-1003">Cell membrane</keyword>
<evidence type="ECO:0000259" key="8">
    <source>
        <dbReference type="SMART" id="SM00014"/>
    </source>
</evidence>
<feature type="transmembrane region" description="Helical" evidence="7">
    <location>
        <begin position="208"/>
        <end position="226"/>
    </location>
</feature>
<dbReference type="RefSeq" id="WP_039747547.1">
    <property type="nucleotide sequence ID" value="NZ_JTCM02000080.1"/>
</dbReference>
<dbReference type="EMBL" id="JTCM02000080">
    <property type="protein sequence ID" value="NEU75736.1"/>
    <property type="molecule type" value="Genomic_DNA"/>
</dbReference>
<reference evidence="9 10" key="1">
    <citation type="journal article" date="2015" name="Genome Announc.">
        <title>Draft Genome Sequence of Cyanobacterium Hassallia byssoidea Strain VB512170, Isolated from Monuments in India.</title>
        <authorList>
            <person name="Singh D."/>
            <person name="Chandrababunaidu M.M."/>
            <person name="Panda A."/>
            <person name="Sen D."/>
            <person name="Bhattacharyya S."/>
            <person name="Adhikary S.P."/>
            <person name="Tripathy S."/>
        </authorList>
    </citation>
    <scope>NUCLEOTIDE SEQUENCE [LARGE SCALE GENOMIC DNA]</scope>
    <source>
        <strain evidence="9 10">VB512170</strain>
    </source>
</reference>
<dbReference type="SUPFAM" id="SSF48317">
    <property type="entry name" value="Acid phosphatase/Vanadium-dependent haloperoxidase"/>
    <property type="match status" value="1"/>
</dbReference>
<dbReference type="InterPro" id="IPR036938">
    <property type="entry name" value="PAP2/HPO_sf"/>
</dbReference>
<feature type="domain" description="Phosphatidic acid phosphatase type 2/haloperoxidase" evidence="8">
    <location>
        <begin position="114"/>
        <end position="223"/>
    </location>
</feature>
<keyword evidence="10" id="KW-1185">Reference proteome</keyword>
<protein>
    <submittedName>
        <fullName evidence="9">Phosphatase PAP2 family protein</fullName>
    </submittedName>
</protein>
<evidence type="ECO:0000256" key="3">
    <source>
        <dbReference type="ARBA" id="ARBA00022692"/>
    </source>
</evidence>
<comment type="subcellular location">
    <subcellularLocation>
        <location evidence="1">Cell membrane</location>
        <topology evidence="1">Multi-pass membrane protein</topology>
    </subcellularLocation>
</comment>
<evidence type="ECO:0000256" key="7">
    <source>
        <dbReference type="SAM" id="Phobius"/>
    </source>
</evidence>
<dbReference type="Proteomes" id="UP000031549">
    <property type="component" value="Unassembled WGS sequence"/>
</dbReference>
<organism evidence="9 10">
    <name type="scientific">Hassallia byssoidea VB512170</name>
    <dbReference type="NCBI Taxonomy" id="1304833"/>
    <lineage>
        <taxon>Bacteria</taxon>
        <taxon>Bacillati</taxon>
        <taxon>Cyanobacteriota</taxon>
        <taxon>Cyanophyceae</taxon>
        <taxon>Nostocales</taxon>
        <taxon>Tolypothrichaceae</taxon>
        <taxon>Hassallia</taxon>
    </lineage>
</organism>
<evidence type="ECO:0000256" key="5">
    <source>
        <dbReference type="ARBA" id="ARBA00022989"/>
    </source>
</evidence>
<dbReference type="AlphaFoldDB" id="A0A846HEK2"/>
<keyword evidence="3 7" id="KW-0812">Transmembrane</keyword>
<keyword evidence="6 7" id="KW-0472">Membrane</keyword>
<dbReference type="SMART" id="SM00014">
    <property type="entry name" value="acidPPc"/>
    <property type="match status" value="1"/>
</dbReference>
<keyword evidence="4" id="KW-0378">Hydrolase</keyword>
<evidence type="ECO:0000256" key="2">
    <source>
        <dbReference type="ARBA" id="ARBA00022475"/>
    </source>
</evidence>
<dbReference type="Pfam" id="PF01569">
    <property type="entry name" value="PAP2"/>
    <property type="match status" value="1"/>
</dbReference>
<dbReference type="CDD" id="cd03392">
    <property type="entry name" value="PAP2_like_2"/>
    <property type="match status" value="1"/>
</dbReference>
<sequence length="253" mass="28597">MEKLENVTGDRQQQKSPLSFIKKLLIARWRELLILFIGVYLPLQVFGLLALEVWQHEGGFPWDVPILIAIHKTAQPQLDIFALSLTKFGSFWTAIPIFSTIALVLLLLKRWRSLAYVLLSALGSAFINRTAKEFMHRVRPDLWESSAHELSYAFPSGHAMTSMTLIAVLVVLAWNSNLRWLVLIFGSLFVVAIGWTRLYLGVHFPSDILAGWMVALAWAIGVNLIIKPHLTKASDVNEQPVEETSLLPEETQL</sequence>
<name>A0A846HEK2_9CYAN</name>
<dbReference type="GO" id="GO:0005886">
    <property type="term" value="C:plasma membrane"/>
    <property type="evidence" value="ECO:0007669"/>
    <property type="project" value="UniProtKB-SubCell"/>
</dbReference>
<gene>
    <name evidence="9" type="ORF">PI95_025045</name>
</gene>
<evidence type="ECO:0000256" key="1">
    <source>
        <dbReference type="ARBA" id="ARBA00004651"/>
    </source>
</evidence>
<feature type="transmembrane region" description="Helical" evidence="7">
    <location>
        <begin position="114"/>
        <end position="131"/>
    </location>
</feature>
<evidence type="ECO:0000313" key="9">
    <source>
        <dbReference type="EMBL" id="NEU75736.1"/>
    </source>
</evidence>
<comment type="caution">
    <text evidence="9">The sequence shown here is derived from an EMBL/GenBank/DDBJ whole genome shotgun (WGS) entry which is preliminary data.</text>
</comment>
<dbReference type="GO" id="GO:0016787">
    <property type="term" value="F:hydrolase activity"/>
    <property type="evidence" value="ECO:0007669"/>
    <property type="project" value="UniProtKB-KW"/>
</dbReference>
<keyword evidence="5 7" id="KW-1133">Transmembrane helix</keyword>
<feature type="transmembrane region" description="Helical" evidence="7">
    <location>
        <begin position="151"/>
        <end position="173"/>
    </location>
</feature>
<evidence type="ECO:0000313" key="10">
    <source>
        <dbReference type="Proteomes" id="UP000031549"/>
    </source>
</evidence>
<accession>A0A846HEK2</accession>
<evidence type="ECO:0000256" key="6">
    <source>
        <dbReference type="ARBA" id="ARBA00023136"/>
    </source>
</evidence>
<evidence type="ECO:0000256" key="4">
    <source>
        <dbReference type="ARBA" id="ARBA00022801"/>
    </source>
</evidence>
<dbReference type="PANTHER" id="PTHR14969:SF62">
    <property type="entry name" value="DECAPRENYLPHOSPHORYL-5-PHOSPHORIBOSE PHOSPHATASE RV3807C-RELATED"/>
    <property type="match status" value="1"/>
</dbReference>
<feature type="transmembrane region" description="Helical" evidence="7">
    <location>
        <begin position="180"/>
        <end position="202"/>
    </location>
</feature>
<dbReference type="PANTHER" id="PTHR14969">
    <property type="entry name" value="SPHINGOSINE-1-PHOSPHATE PHOSPHOHYDROLASE"/>
    <property type="match status" value="1"/>
</dbReference>
<proteinExistence type="predicted"/>
<feature type="transmembrane region" description="Helical" evidence="7">
    <location>
        <begin position="88"/>
        <end position="107"/>
    </location>
</feature>